<accession>A0AA49GGG8</accession>
<dbReference type="InterPro" id="IPR002068">
    <property type="entry name" value="A-crystallin/Hsp20_dom"/>
</dbReference>
<keyword evidence="5" id="KW-1185">Reference proteome</keyword>
<dbReference type="PROSITE" id="PS01031">
    <property type="entry name" value="SHSP"/>
    <property type="match status" value="1"/>
</dbReference>
<dbReference type="EMBL" id="CP129970">
    <property type="protein sequence ID" value="WKK85257.1"/>
    <property type="molecule type" value="Genomic_DNA"/>
</dbReference>
<dbReference type="AlphaFoldDB" id="A0AA49GGG8"/>
<evidence type="ECO:0000256" key="1">
    <source>
        <dbReference type="PROSITE-ProRule" id="PRU00285"/>
    </source>
</evidence>
<evidence type="ECO:0000259" key="3">
    <source>
        <dbReference type="PROSITE" id="PS01031"/>
    </source>
</evidence>
<sequence>MNLLENKDILRSLLFQGDQLNTLAGGIAKVNFNIENQNDGFLITVEAPGISADQLKVISERNSLHIFANMNHPAENLGVMIPLFYRKVDLPIFANTDEVEAVHHDRKLEIFVPIGKDSAKSKKEINIKQI</sequence>
<comment type="similarity">
    <text evidence="1 2">Belongs to the small heat shock protein (HSP20) family.</text>
</comment>
<name>A0AA49GGG8_9BACT</name>
<feature type="domain" description="SHSP" evidence="3">
    <location>
        <begin position="21"/>
        <end position="130"/>
    </location>
</feature>
<dbReference type="Proteomes" id="UP001244443">
    <property type="component" value="Chromosome"/>
</dbReference>
<dbReference type="SUPFAM" id="SSF49764">
    <property type="entry name" value="HSP20-like chaperones"/>
    <property type="match status" value="1"/>
</dbReference>
<dbReference type="CDD" id="cd00298">
    <property type="entry name" value="ACD_sHsps_p23-like"/>
    <property type="match status" value="1"/>
</dbReference>
<organism evidence="4 5">
    <name type="scientific">Marivirga arenosa</name>
    <dbReference type="NCBI Taxonomy" id="3059076"/>
    <lineage>
        <taxon>Bacteria</taxon>
        <taxon>Pseudomonadati</taxon>
        <taxon>Bacteroidota</taxon>
        <taxon>Cytophagia</taxon>
        <taxon>Cytophagales</taxon>
        <taxon>Marivirgaceae</taxon>
        <taxon>Marivirga</taxon>
    </lineage>
</organism>
<dbReference type="RefSeq" id="WP_302101610.1">
    <property type="nucleotide sequence ID" value="NZ_CP129970.2"/>
</dbReference>
<proteinExistence type="inferred from homology"/>
<dbReference type="Pfam" id="PF00011">
    <property type="entry name" value="HSP20"/>
    <property type="match status" value="1"/>
</dbReference>
<dbReference type="InterPro" id="IPR008978">
    <property type="entry name" value="HSP20-like_chaperone"/>
</dbReference>
<gene>
    <name evidence="4" type="ORF">QYS48_25385</name>
</gene>
<evidence type="ECO:0000313" key="4">
    <source>
        <dbReference type="EMBL" id="WKK85257.1"/>
    </source>
</evidence>
<protein>
    <submittedName>
        <fullName evidence="4">Hsp20/alpha crystallin family protein</fullName>
    </submittedName>
</protein>
<evidence type="ECO:0000256" key="2">
    <source>
        <dbReference type="RuleBase" id="RU003616"/>
    </source>
</evidence>
<dbReference type="Gene3D" id="2.60.40.790">
    <property type="match status" value="1"/>
</dbReference>
<reference evidence="4" key="1">
    <citation type="submission" date="2023-08" db="EMBL/GenBank/DDBJ databases">
        <title>Comparative genomics and taxonomic characterization of three novel marine species of genus Marivirga.</title>
        <authorList>
            <person name="Muhammad N."/>
            <person name="Kim S.-G."/>
        </authorList>
    </citation>
    <scope>NUCLEOTIDE SEQUENCE [LARGE SCALE GENOMIC DNA]</scope>
    <source>
        <strain evidence="4">ABR2-2</strain>
    </source>
</reference>
<evidence type="ECO:0000313" key="5">
    <source>
        <dbReference type="Proteomes" id="UP001244443"/>
    </source>
</evidence>